<keyword evidence="8 12" id="KW-0746">Sphingolipid metabolism</keyword>
<comment type="similarity">
    <text evidence="4 12">Belongs to the glycosyl hydrolase 30 family.</text>
</comment>
<dbReference type="Pfam" id="PF02055">
    <property type="entry name" value="Glyco_hydro_30"/>
    <property type="match status" value="1"/>
</dbReference>
<dbReference type="PANTHER" id="PTHR11069">
    <property type="entry name" value="GLUCOSYLCERAMIDASE"/>
    <property type="match status" value="1"/>
</dbReference>
<evidence type="ECO:0000256" key="6">
    <source>
        <dbReference type="ARBA" id="ARBA00022729"/>
    </source>
</evidence>
<gene>
    <name evidence="16" type="ORF">AFUS01_LOCUS45217</name>
</gene>
<accession>A0A8J2PWK4</accession>
<dbReference type="GO" id="GO:0005102">
    <property type="term" value="F:signaling receptor binding"/>
    <property type="evidence" value="ECO:0007669"/>
    <property type="project" value="UniProtKB-ARBA"/>
</dbReference>
<dbReference type="GO" id="GO:0030163">
    <property type="term" value="P:protein catabolic process"/>
    <property type="evidence" value="ECO:0007669"/>
    <property type="project" value="UniProtKB-ARBA"/>
</dbReference>
<evidence type="ECO:0000256" key="9">
    <source>
        <dbReference type="ARBA" id="ARBA00023098"/>
    </source>
</evidence>
<dbReference type="GO" id="GO:0006066">
    <property type="term" value="P:alcohol metabolic process"/>
    <property type="evidence" value="ECO:0007669"/>
    <property type="project" value="UniProtKB-ARBA"/>
</dbReference>
<dbReference type="GO" id="GO:0004348">
    <property type="term" value="F:glucosylceramidase activity"/>
    <property type="evidence" value="ECO:0007669"/>
    <property type="project" value="UniProtKB-EC"/>
</dbReference>
<reference evidence="16" key="1">
    <citation type="submission" date="2021-06" db="EMBL/GenBank/DDBJ databases">
        <authorList>
            <person name="Hodson N. C."/>
            <person name="Mongue J. A."/>
            <person name="Jaron S. K."/>
        </authorList>
    </citation>
    <scope>NUCLEOTIDE SEQUENCE</scope>
</reference>
<evidence type="ECO:0000256" key="11">
    <source>
        <dbReference type="ARBA" id="ARBA00051345"/>
    </source>
</evidence>
<name>A0A8J2PWK4_9HEXA</name>
<dbReference type="GO" id="GO:0016241">
    <property type="term" value="P:regulation of macroautophagy"/>
    <property type="evidence" value="ECO:0007669"/>
    <property type="project" value="UniProtKB-ARBA"/>
</dbReference>
<keyword evidence="6 13" id="KW-0732">Signal</keyword>
<evidence type="ECO:0000256" key="10">
    <source>
        <dbReference type="ARBA" id="ARBA00050474"/>
    </source>
</evidence>
<evidence type="ECO:0000256" key="12">
    <source>
        <dbReference type="RuleBase" id="RU361188"/>
    </source>
</evidence>
<comment type="pathway">
    <text evidence="3">Sphingolipid metabolism.</text>
</comment>
<dbReference type="GO" id="GO:0005774">
    <property type="term" value="C:vacuolar membrane"/>
    <property type="evidence" value="ECO:0007669"/>
    <property type="project" value="UniProtKB-ARBA"/>
</dbReference>
<keyword evidence="17" id="KW-1185">Reference proteome</keyword>
<evidence type="ECO:0000313" key="16">
    <source>
        <dbReference type="EMBL" id="CAG7835904.1"/>
    </source>
</evidence>
<dbReference type="GO" id="GO:0032006">
    <property type="term" value="P:regulation of TOR signaling"/>
    <property type="evidence" value="ECO:0007669"/>
    <property type="project" value="UniProtKB-ARBA"/>
</dbReference>
<evidence type="ECO:0000256" key="3">
    <source>
        <dbReference type="ARBA" id="ARBA00004991"/>
    </source>
</evidence>
<dbReference type="PANTHER" id="PTHR11069:SF23">
    <property type="entry name" value="LYSOSOMAL ACID GLUCOSYLCERAMIDASE"/>
    <property type="match status" value="1"/>
</dbReference>
<dbReference type="GO" id="GO:0051246">
    <property type="term" value="P:regulation of protein metabolic process"/>
    <property type="evidence" value="ECO:0007669"/>
    <property type="project" value="UniProtKB-ARBA"/>
</dbReference>
<dbReference type="GO" id="GO:0006914">
    <property type="term" value="P:autophagy"/>
    <property type="evidence" value="ECO:0007669"/>
    <property type="project" value="UniProtKB-ARBA"/>
</dbReference>
<evidence type="ECO:0000256" key="7">
    <source>
        <dbReference type="ARBA" id="ARBA00022801"/>
    </source>
</evidence>
<dbReference type="EMBL" id="CAJVCH010570795">
    <property type="protein sequence ID" value="CAG7835904.1"/>
    <property type="molecule type" value="Genomic_DNA"/>
</dbReference>
<keyword evidence="9 12" id="KW-0443">Lipid metabolism</keyword>
<dbReference type="InterPro" id="IPR001139">
    <property type="entry name" value="Glyco_hydro_30"/>
</dbReference>
<dbReference type="FunFam" id="3.20.20.80:FF:000030">
    <property type="entry name" value="Lysosomal acid glucosylceramidase"/>
    <property type="match status" value="1"/>
</dbReference>
<evidence type="ECO:0000313" key="17">
    <source>
        <dbReference type="Proteomes" id="UP000708208"/>
    </source>
</evidence>
<dbReference type="GO" id="GO:0008202">
    <property type="term" value="P:steroid metabolic process"/>
    <property type="evidence" value="ECO:0007669"/>
    <property type="project" value="UniProtKB-ARBA"/>
</dbReference>
<proteinExistence type="inferred from homology"/>
<organism evidence="16 17">
    <name type="scientific">Allacma fusca</name>
    <dbReference type="NCBI Taxonomy" id="39272"/>
    <lineage>
        <taxon>Eukaryota</taxon>
        <taxon>Metazoa</taxon>
        <taxon>Ecdysozoa</taxon>
        <taxon>Arthropoda</taxon>
        <taxon>Hexapoda</taxon>
        <taxon>Collembola</taxon>
        <taxon>Symphypleona</taxon>
        <taxon>Sminthuridae</taxon>
        <taxon>Allacma</taxon>
    </lineage>
</organism>
<dbReference type="Pfam" id="PF17189">
    <property type="entry name" value="Glyco_hydro_30C"/>
    <property type="match status" value="1"/>
</dbReference>
<dbReference type="GO" id="GO:0007040">
    <property type="term" value="P:lysosome organization"/>
    <property type="evidence" value="ECO:0007669"/>
    <property type="project" value="UniProtKB-ARBA"/>
</dbReference>
<keyword evidence="12" id="KW-0326">Glycosidase</keyword>
<dbReference type="Proteomes" id="UP000708208">
    <property type="component" value="Unassembled WGS sequence"/>
</dbReference>
<evidence type="ECO:0000256" key="5">
    <source>
        <dbReference type="ARBA" id="ARBA00012658"/>
    </source>
</evidence>
<feature type="chain" id="PRO_5035314577" description="Glucosylceramidase" evidence="13">
    <location>
        <begin position="29"/>
        <end position="515"/>
    </location>
</feature>
<dbReference type="GO" id="GO:0042391">
    <property type="term" value="P:regulation of membrane potential"/>
    <property type="evidence" value="ECO:0007669"/>
    <property type="project" value="UniProtKB-ARBA"/>
</dbReference>
<feature type="signal peptide" evidence="13">
    <location>
        <begin position="1"/>
        <end position="28"/>
    </location>
</feature>
<dbReference type="GO" id="GO:0016758">
    <property type="term" value="F:hexosyltransferase activity"/>
    <property type="evidence" value="ECO:0007669"/>
    <property type="project" value="UniProtKB-ARBA"/>
</dbReference>
<dbReference type="InterPro" id="IPR033453">
    <property type="entry name" value="Glyco_hydro_30_TIM-barrel"/>
</dbReference>
<evidence type="ECO:0000256" key="1">
    <source>
        <dbReference type="ARBA" id="ARBA00001013"/>
    </source>
</evidence>
<evidence type="ECO:0000256" key="8">
    <source>
        <dbReference type="ARBA" id="ARBA00022919"/>
    </source>
</evidence>
<dbReference type="EC" id="3.2.1.45" evidence="5 12"/>
<dbReference type="InterPro" id="IPR033452">
    <property type="entry name" value="GH30_C"/>
</dbReference>
<comment type="catalytic activity">
    <reaction evidence="10">
        <text>a beta-D-glucosylceramide + H2O = an N-acyl-sphingoid base + D-glucose</text>
        <dbReference type="Rhea" id="RHEA:81447"/>
        <dbReference type="ChEBI" id="CHEBI:4167"/>
        <dbReference type="ChEBI" id="CHEBI:15377"/>
        <dbReference type="ChEBI" id="CHEBI:83264"/>
        <dbReference type="ChEBI" id="CHEBI:83273"/>
    </reaction>
    <physiologicalReaction direction="left-to-right" evidence="10">
        <dbReference type="Rhea" id="RHEA:81448"/>
    </physiologicalReaction>
</comment>
<dbReference type="GO" id="GO:0006680">
    <property type="term" value="P:glucosylceramide catabolic process"/>
    <property type="evidence" value="ECO:0007669"/>
    <property type="project" value="TreeGrafter"/>
</dbReference>
<dbReference type="OrthoDB" id="2160638at2759"/>
<evidence type="ECO:0000256" key="4">
    <source>
        <dbReference type="ARBA" id="ARBA00005382"/>
    </source>
</evidence>
<feature type="domain" description="Glycosyl hydrolase family 30 TIM-barrel" evidence="14">
    <location>
        <begin position="107"/>
        <end position="448"/>
    </location>
</feature>
<feature type="domain" description="Glycosyl hydrolase family 30 beta sandwich" evidence="15">
    <location>
        <begin position="451"/>
        <end position="513"/>
    </location>
</feature>
<keyword evidence="7 12" id="KW-0378">Hydrolase</keyword>
<evidence type="ECO:0000256" key="2">
    <source>
        <dbReference type="ARBA" id="ARBA00004760"/>
    </source>
</evidence>
<dbReference type="GO" id="GO:0010605">
    <property type="term" value="P:negative regulation of macromolecule metabolic process"/>
    <property type="evidence" value="ECO:0007669"/>
    <property type="project" value="UniProtKB-ARBA"/>
</dbReference>
<evidence type="ECO:0000259" key="15">
    <source>
        <dbReference type="Pfam" id="PF17189"/>
    </source>
</evidence>
<evidence type="ECO:0000256" key="13">
    <source>
        <dbReference type="SAM" id="SignalP"/>
    </source>
</evidence>
<comment type="caution">
    <text evidence="16">The sequence shown here is derived from an EMBL/GenBank/DDBJ whole genome shotgun (WGS) entry which is preliminary data.</text>
</comment>
<evidence type="ECO:0000259" key="14">
    <source>
        <dbReference type="Pfam" id="PF02055"/>
    </source>
</evidence>
<protein>
    <recommendedName>
        <fullName evidence="5 12">Glucosylceramidase</fullName>
        <ecNumber evidence="5 12">3.2.1.45</ecNumber>
    </recommendedName>
</protein>
<comment type="catalytic activity">
    <reaction evidence="11">
        <text>an N-acyl-1-beta-D-glucosyl-15-methylhexadecasphing-4-enine + H2O = an N-acyl-15-methylhexadecasphing-4-enine + D-glucose</text>
        <dbReference type="Rhea" id="RHEA:34755"/>
        <dbReference type="ChEBI" id="CHEBI:4167"/>
        <dbReference type="ChEBI" id="CHEBI:15377"/>
        <dbReference type="ChEBI" id="CHEBI:70815"/>
        <dbReference type="ChEBI" id="CHEBI:70846"/>
    </reaction>
    <physiologicalReaction direction="left-to-right" evidence="11">
        <dbReference type="Rhea" id="RHEA:34756"/>
    </physiologicalReaction>
</comment>
<comment type="catalytic activity">
    <reaction evidence="1">
        <text>a beta-D-glucosyl-(1&lt;-&gt;1')-N-acylsphing-4-enine + H2O = an N-acylsphing-4-enine + D-glucose</text>
        <dbReference type="Rhea" id="RHEA:13269"/>
        <dbReference type="ChEBI" id="CHEBI:4167"/>
        <dbReference type="ChEBI" id="CHEBI:15377"/>
        <dbReference type="ChEBI" id="CHEBI:22801"/>
        <dbReference type="ChEBI" id="CHEBI:52639"/>
        <dbReference type="EC" id="3.2.1.45"/>
    </reaction>
    <physiologicalReaction direction="left-to-right" evidence="1">
        <dbReference type="Rhea" id="RHEA:13270"/>
    </physiologicalReaction>
</comment>
<comment type="pathway">
    <text evidence="2">Lipid metabolism; sphingolipid metabolism.</text>
</comment>
<sequence>MCTVVSLVSIVRMKALTFVGIVVALSNAKTPCQPRDFGHGSVVCLCTADYCDTLEPLGPIPNNKFYHLVSSQDGERFEVSYGEIGNHSLDLPDVVIRINKTETFQKILGFGGAFTDSTALNLAVLSKDLQRQILKAYYGKNGLEYNLGRTNMGSCDFSSRLYSYDDVEGDVSLDHFALVEEDNLKIRYIKEAQKLNPDIKLFASPWTAPKWMKTNNQFFGQGSLRTEFYPAWATYFVKFLEEYEKLGVQFWAVTAQNEPLDGILPNFSFNCMGWTPGQQRDWIKNNLGPTLASSKFNQTKIIILDDQRPLIVIWARAVLRDPDAAKYISGIGLHWYGDIYPPTILEQAHKEFPEYFLLGTEACIGSNPLEEAVLLGSWNRAERYASDIIQDLNHWVTGWTDWNLVLDLEGGPNWAGNTVDAPIIVDNVTDRAYKQPMYYALGHFSKFIPRDSVRIGFESEDSKGLHVLAVQRPDNVTVLVILNQNDVSISVAIQDSQNKRIEVSVGQHSLHTIAY</sequence>
<dbReference type="AlphaFoldDB" id="A0A8J2PWK4"/>
<dbReference type="GO" id="GO:0005764">
    <property type="term" value="C:lysosome"/>
    <property type="evidence" value="ECO:0007669"/>
    <property type="project" value="UniProtKB-ARBA"/>
</dbReference>